<dbReference type="Gene3D" id="2.120.10.80">
    <property type="entry name" value="Kelch-type beta propeller"/>
    <property type="match status" value="3"/>
</dbReference>
<dbReference type="RefSeq" id="XP_002674728.1">
    <property type="nucleotide sequence ID" value="XM_002674682.1"/>
</dbReference>
<evidence type="ECO:0000313" key="9">
    <source>
        <dbReference type="EMBL" id="EFC41984.1"/>
    </source>
</evidence>
<evidence type="ECO:0000256" key="5">
    <source>
        <dbReference type="ARBA" id="ARBA00023224"/>
    </source>
</evidence>
<feature type="compositionally biased region" description="Polar residues" evidence="8">
    <location>
        <begin position="41"/>
        <end position="50"/>
    </location>
</feature>
<keyword evidence="6" id="KW-0479">Metal-binding</keyword>
<reference evidence="9 10" key="1">
    <citation type="journal article" date="2010" name="Cell">
        <title>The genome of Naegleria gruberi illuminates early eukaryotic versatility.</title>
        <authorList>
            <person name="Fritz-Laylin L.K."/>
            <person name="Prochnik S.E."/>
            <person name="Ginger M.L."/>
            <person name="Dacks J.B."/>
            <person name="Carpenter M.L."/>
            <person name="Field M.C."/>
            <person name="Kuo A."/>
            <person name="Paredez A."/>
            <person name="Chapman J."/>
            <person name="Pham J."/>
            <person name="Shu S."/>
            <person name="Neupane R."/>
            <person name="Cipriano M."/>
            <person name="Mancuso J."/>
            <person name="Tu H."/>
            <person name="Salamov A."/>
            <person name="Lindquist E."/>
            <person name="Shapiro H."/>
            <person name="Lucas S."/>
            <person name="Grigoriev I.V."/>
            <person name="Cande W.Z."/>
            <person name="Fulton C."/>
            <person name="Rokhsar D.S."/>
            <person name="Dawson S.C."/>
        </authorList>
    </citation>
    <scope>NUCLEOTIDE SEQUENCE [LARGE SCALE GENOMIC DNA]</scope>
    <source>
        <strain evidence="9 10">NEG-M</strain>
    </source>
</reference>
<dbReference type="GeneID" id="8851598"/>
<sequence length="1244" mass="141522">MQVVQQQESNNNNTASQHEPMMVVASSSSTTSQQLNTTTTAPKNEGQSTEGILLNFDSNNNNNETIGEASEGNHQHERVISDVVTNIIDKMIKDHNNDDKSSVEGGVVEENYNQQEESSSTIDDGHNVKSVTFNDQEISDKKADETKDVSSSYPTPPNMTPNDHSIHLSTLDWVSKQTMTGSFGARAKHTTVSFTNSKQEPCILIFGGQSNMESSKSSLSTNSIAENLNGIENSLFLLKKSAEHGDWHCFCPAVKNIAQSPPKLRYHSAVYFEGRMYVFGGKNNLRYFDQLYSLNCETWEWSHIVSLQKFSTKLIKDFKKQSSSNSPSNSPPIGRTVREQISFESLIKFPCKRSNHTAVVLPKYKKMLIHGGKCGGEVLGDLWSFDLESYEWDHIQIDINKTLVPSERHSHAATTLYENPNVMLFYGGTNGSHQLNDLWMFDISSRVFTPITLWNSVLNNPGLSFKMSDSGASHAVQVATNSVFGKKPSSSDTKNMVIPQPRTGHTFISLGNGYLMVHGGYSNRRFCKDFVIIDLQKMEYIDCSDLPRKELPCSRKSHTMTSISDEYIALIGGVSRKRGKLGDFELIDKKSLLHTLMNDEQCDVEDFKSVLKKKFNLDLDDSTRSASSHIQSLDNVKDLLDAGSILLSIREYSLARECFSKACSISPKNVEAREKRAVCSYMIGEHLECIEDFSSIEKCTDQTYDLIKAHCYLRMGQYRTASTILQTIKQQVNQDEQSVLLDVMRQIMEHYESSTENKNKTSGARESRASQAYYASHIDDYIFEPNFARYVDLEAENKTNDELNTSIAEPFSLLFIGEDKSGLTSYLQQIRTMFRQSVSLQEAKTYKQHIQAFTAWLFHQFISLKQLLQALDKEEPLIVLSPDLSKNCEALFDILDNSDKHACTFLIPQVRDSIVALSTNKEFVKIFTNLSSIYGKLSNKYYFTSLPHDIHKLFFTANIAYFLNEAPRILQENYLPTEFDIVAYPEKTHFHPLNIIENELASREMTEEVRRSSIKTTSSQSISDDMFTEDLSQYRNNYESLNMSTEKAPLEFMFRRTPYTIFSTRTSVDEKKVTSAIKELSIDAIVITVSLEDIDQQNNSVVGSSSIPTLNFLKKQVIVNGKSSASIVNIFKILEKLLMAEEFADTQICFIFTHLDIFNQKLSQDPSLLTKVFPKYSPSPKKPPIKYLEETFELFNSKHKRRRRFHYSFVNTFDKEDVRKSFKNIHEVVYSVELKRKLDMYKML</sequence>
<dbReference type="PANTHER" id="PTHR46093:SF18">
    <property type="entry name" value="FIBRONECTIN TYPE-III DOMAIN-CONTAINING PROTEIN"/>
    <property type="match status" value="1"/>
</dbReference>
<evidence type="ECO:0000256" key="4">
    <source>
        <dbReference type="ARBA" id="ARBA00023134"/>
    </source>
</evidence>
<keyword evidence="10" id="KW-1185">Reference proteome</keyword>
<name>D2VMG2_NAEGR</name>
<feature type="region of interest" description="Disordered" evidence="8">
    <location>
        <begin position="1"/>
        <end position="76"/>
    </location>
</feature>
<feature type="binding site" evidence="6">
    <location>
        <position position="824"/>
    </location>
    <ligand>
        <name>Mg(2+)</name>
        <dbReference type="ChEBI" id="CHEBI:18420"/>
    </ligand>
</feature>
<feature type="compositionally biased region" description="Basic and acidic residues" evidence="8">
    <location>
        <begin position="138"/>
        <end position="148"/>
    </location>
</feature>
<dbReference type="GO" id="GO:0005525">
    <property type="term" value="F:GTP binding"/>
    <property type="evidence" value="ECO:0007669"/>
    <property type="project" value="UniProtKB-KW"/>
</dbReference>
<dbReference type="AlphaFoldDB" id="D2VMG2"/>
<dbReference type="GO" id="GO:0046872">
    <property type="term" value="F:metal ion binding"/>
    <property type="evidence" value="ECO:0007669"/>
    <property type="project" value="UniProtKB-KW"/>
</dbReference>
<dbReference type="Pfam" id="PF24681">
    <property type="entry name" value="Kelch_KLHDC2_KLHL20_DRC7"/>
    <property type="match status" value="2"/>
</dbReference>
<dbReference type="PANTHER" id="PTHR46093">
    <property type="entry name" value="ACYL-COA-BINDING DOMAIN-CONTAINING PROTEIN 5"/>
    <property type="match status" value="1"/>
</dbReference>
<dbReference type="InterPro" id="IPR015915">
    <property type="entry name" value="Kelch-typ_b-propeller"/>
</dbReference>
<dbReference type="KEGG" id="ngr:NAEGRDRAFT_70122"/>
<keyword evidence="3" id="KW-0547">Nucleotide-binding</keyword>
<feature type="region of interest" description="Disordered" evidence="8">
    <location>
        <begin position="112"/>
        <end position="162"/>
    </location>
</feature>
<dbReference type="InterPro" id="IPR001019">
    <property type="entry name" value="Gprotein_alpha_su"/>
</dbReference>
<protein>
    <submittedName>
        <fullName evidence="9">Predicted protein</fullName>
    </submittedName>
</protein>
<keyword evidence="1" id="KW-0880">Kelch repeat</keyword>
<proteinExistence type="predicted"/>
<keyword evidence="7" id="KW-0802">TPR repeat</keyword>
<dbReference type="InterPro" id="IPR027417">
    <property type="entry name" value="P-loop_NTPase"/>
</dbReference>
<dbReference type="SUPFAM" id="SSF117281">
    <property type="entry name" value="Kelch motif"/>
    <property type="match status" value="1"/>
</dbReference>
<feature type="compositionally biased region" description="Low complexity" evidence="8">
    <location>
        <begin position="26"/>
        <end position="40"/>
    </location>
</feature>
<dbReference type="PROSITE" id="PS50005">
    <property type="entry name" value="TPR"/>
    <property type="match status" value="1"/>
</dbReference>
<keyword evidence="6" id="KW-0460">Magnesium</keyword>
<feature type="repeat" description="TPR" evidence="7">
    <location>
        <begin position="636"/>
        <end position="669"/>
    </location>
</feature>
<dbReference type="VEuPathDB" id="AmoebaDB:NAEGRDRAFT_70122"/>
<accession>D2VMG2</accession>
<dbReference type="SUPFAM" id="SSF47895">
    <property type="entry name" value="Transducin (alpha subunit), insertion domain"/>
    <property type="match status" value="1"/>
</dbReference>
<gene>
    <name evidence="9" type="ORF">NAEGRDRAFT_70122</name>
</gene>
<evidence type="ECO:0000256" key="8">
    <source>
        <dbReference type="SAM" id="MobiDB-lite"/>
    </source>
</evidence>
<dbReference type="GO" id="GO:0007186">
    <property type="term" value="P:G protein-coupled receptor signaling pathway"/>
    <property type="evidence" value="ECO:0007669"/>
    <property type="project" value="InterPro"/>
</dbReference>
<feature type="compositionally biased region" description="Low complexity" evidence="8">
    <location>
        <begin position="1"/>
        <end position="13"/>
    </location>
</feature>
<dbReference type="Gene3D" id="3.40.50.300">
    <property type="entry name" value="P-loop containing nucleotide triphosphate hydrolases"/>
    <property type="match status" value="1"/>
</dbReference>
<evidence type="ECO:0000256" key="6">
    <source>
        <dbReference type="PIRSR" id="PIRSR601019-2"/>
    </source>
</evidence>
<dbReference type="Gene3D" id="1.10.400.10">
    <property type="entry name" value="GI Alpha 1, domain 2-like"/>
    <property type="match status" value="1"/>
</dbReference>
<evidence type="ECO:0000256" key="1">
    <source>
        <dbReference type="ARBA" id="ARBA00022441"/>
    </source>
</evidence>
<evidence type="ECO:0000256" key="7">
    <source>
        <dbReference type="PROSITE-ProRule" id="PRU00339"/>
    </source>
</evidence>
<dbReference type="InParanoid" id="D2VMG2"/>
<keyword evidence="5" id="KW-0807">Transducer</keyword>
<dbReference type="GO" id="GO:0031683">
    <property type="term" value="F:G-protein beta/gamma-subunit complex binding"/>
    <property type="evidence" value="ECO:0007669"/>
    <property type="project" value="InterPro"/>
</dbReference>
<dbReference type="SUPFAM" id="SSF48452">
    <property type="entry name" value="TPR-like"/>
    <property type="match status" value="1"/>
</dbReference>
<keyword evidence="4" id="KW-0342">GTP-binding</keyword>
<organism evidence="10">
    <name type="scientific">Naegleria gruberi</name>
    <name type="common">Amoeba</name>
    <dbReference type="NCBI Taxonomy" id="5762"/>
    <lineage>
        <taxon>Eukaryota</taxon>
        <taxon>Discoba</taxon>
        <taxon>Heterolobosea</taxon>
        <taxon>Tetramitia</taxon>
        <taxon>Eutetramitia</taxon>
        <taxon>Vahlkampfiidae</taxon>
        <taxon>Naegleria</taxon>
    </lineage>
</organism>
<keyword evidence="2" id="KW-0677">Repeat</keyword>
<dbReference type="Pfam" id="PF00503">
    <property type="entry name" value="G-alpha"/>
    <property type="match status" value="1"/>
</dbReference>
<dbReference type="EMBL" id="GG738882">
    <property type="protein sequence ID" value="EFC41984.1"/>
    <property type="molecule type" value="Genomic_DNA"/>
</dbReference>
<evidence type="ECO:0000256" key="3">
    <source>
        <dbReference type="ARBA" id="ARBA00022741"/>
    </source>
</evidence>
<dbReference type="OMA" id="TWEWSHI"/>
<evidence type="ECO:0000256" key="2">
    <source>
        <dbReference type="ARBA" id="ARBA00022737"/>
    </source>
</evidence>
<dbReference type="InterPro" id="IPR011025">
    <property type="entry name" value="GproteinA_insert"/>
</dbReference>
<dbReference type="eggNOG" id="KOG0379">
    <property type="taxonomic scope" value="Eukaryota"/>
</dbReference>
<dbReference type="Proteomes" id="UP000006671">
    <property type="component" value="Unassembled WGS sequence"/>
</dbReference>
<dbReference type="InterPro" id="IPR019734">
    <property type="entry name" value="TPR_rpt"/>
</dbReference>
<evidence type="ECO:0000313" key="10">
    <source>
        <dbReference type="Proteomes" id="UP000006671"/>
    </source>
</evidence>
<feature type="binding site" evidence="6">
    <location>
        <position position="988"/>
    </location>
    <ligand>
        <name>Mg(2+)</name>
        <dbReference type="ChEBI" id="CHEBI:18420"/>
    </ligand>
</feature>
<dbReference type="OrthoDB" id="10251809at2759"/>
<dbReference type="InterPro" id="IPR011990">
    <property type="entry name" value="TPR-like_helical_dom_sf"/>
</dbReference>
<dbReference type="Gene3D" id="1.25.40.10">
    <property type="entry name" value="Tetratricopeptide repeat domain"/>
    <property type="match status" value="1"/>
</dbReference>
<dbReference type="GO" id="GO:0003924">
    <property type="term" value="F:GTPase activity"/>
    <property type="evidence" value="ECO:0007669"/>
    <property type="project" value="InterPro"/>
</dbReference>